<dbReference type="EC" id="1.1.1.133" evidence="2"/>
<dbReference type="GO" id="GO:0008831">
    <property type="term" value="F:dTDP-4-dehydrorhamnose reductase activity"/>
    <property type="evidence" value="ECO:0007669"/>
    <property type="project" value="UniProtKB-EC"/>
</dbReference>
<dbReference type="InterPro" id="IPR036291">
    <property type="entry name" value="NAD(P)-bd_dom_sf"/>
</dbReference>
<accession>A0A1G2KQX5</accession>
<feature type="domain" description="RmlD-like substrate binding" evidence="3">
    <location>
        <begin position="12"/>
        <end position="301"/>
    </location>
</feature>
<dbReference type="EMBL" id="MHQL01000053">
    <property type="protein sequence ID" value="OHA01825.1"/>
    <property type="molecule type" value="Genomic_DNA"/>
</dbReference>
<evidence type="ECO:0000259" key="3">
    <source>
        <dbReference type="Pfam" id="PF04321"/>
    </source>
</evidence>
<comment type="pathway">
    <text evidence="2">Carbohydrate biosynthesis; dTDP-L-rhamnose biosynthesis.</text>
</comment>
<organism evidence="4 5">
    <name type="scientific">Candidatus Sungbacteria bacterium RIFCSPHIGHO2_02_FULL_51_29</name>
    <dbReference type="NCBI Taxonomy" id="1802273"/>
    <lineage>
        <taxon>Bacteria</taxon>
        <taxon>Candidatus Sungiibacteriota</taxon>
    </lineage>
</organism>
<keyword evidence="2" id="KW-0560">Oxidoreductase</keyword>
<protein>
    <recommendedName>
        <fullName evidence="2">dTDP-4-dehydrorhamnose reductase</fullName>
        <ecNumber evidence="2">1.1.1.133</ecNumber>
    </recommendedName>
</protein>
<evidence type="ECO:0000256" key="2">
    <source>
        <dbReference type="RuleBase" id="RU364082"/>
    </source>
</evidence>
<dbReference type="GO" id="GO:0019305">
    <property type="term" value="P:dTDP-rhamnose biosynthetic process"/>
    <property type="evidence" value="ECO:0007669"/>
    <property type="project" value="UniProtKB-UniPathway"/>
</dbReference>
<comment type="function">
    <text evidence="2">Catalyzes the reduction of dTDP-6-deoxy-L-lyxo-4-hexulose to yield dTDP-L-rhamnose.</text>
</comment>
<comment type="caution">
    <text evidence="4">The sequence shown here is derived from an EMBL/GenBank/DDBJ whole genome shotgun (WGS) entry which is preliminary data.</text>
</comment>
<reference evidence="4 5" key="1">
    <citation type="journal article" date="2016" name="Nat. Commun.">
        <title>Thousands of microbial genomes shed light on interconnected biogeochemical processes in an aquifer system.</title>
        <authorList>
            <person name="Anantharaman K."/>
            <person name="Brown C.T."/>
            <person name="Hug L.A."/>
            <person name="Sharon I."/>
            <person name="Castelle C.J."/>
            <person name="Probst A.J."/>
            <person name="Thomas B.C."/>
            <person name="Singh A."/>
            <person name="Wilkins M.J."/>
            <person name="Karaoz U."/>
            <person name="Brodie E.L."/>
            <person name="Williams K.H."/>
            <person name="Hubbard S.S."/>
            <person name="Banfield J.F."/>
        </authorList>
    </citation>
    <scope>NUCLEOTIDE SEQUENCE [LARGE SCALE GENOMIC DNA]</scope>
</reference>
<dbReference type="Proteomes" id="UP000177811">
    <property type="component" value="Unassembled WGS sequence"/>
</dbReference>
<sequence length="307" mass="34799">MKHEKKKRVQKNVLVFGAEGMLGKEFCYALRKNARYRVFPASHRTADITDESALAGCMKKVRPDIVINCAAFINVDACEDHVLKAWQVNALGPGNIVRALGDAKLRRAVFVHISTSDVFGNDKKAYRETDTPHPVNAYGGSKYGGENNVEHEARSAGLRYYIVRTSWIYSRFRETYFIDTVAEALARGETLTLVADQKSVPTWTRDLVRSVLPLCFGRNNSGTYHVVNDAERAVSKYEIALEIKRILCFGSGALRTRAARARLRRAFRKDIFKVERPASPFLINTKLPKLPHWKRSLKEYILSLHLV</sequence>
<dbReference type="PANTHER" id="PTHR10491">
    <property type="entry name" value="DTDP-4-DEHYDRORHAMNOSE REDUCTASE"/>
    <property type="match status" value="1"/>
</dbReference>
<comment type="similarity">
    <text evidence="1 2">Belongs to the dTDP-4-dehydrorhamnose reductase family.</text>
</comment>
<dbReference type="AlphaFoldDB" id="A0A1G2KQX5"/>
<evidence type="ECO:0000313" key="4">
    <source>
        <dbReference type="EMBL" id="OHA01825.1"/>
    </source>
</evidence>
<dbReference type="GO" id="GO:0005829">
    <property type="term" value="C:cytosol"/>
    <property type="evidence" value="ECO:0007669"/>
    <property type="project" value="TreeGrafter"/>
</dbReference>
<proteinExistence type="inferred from homology"/>
<dbReference type="Gene3D" id="3.90.25.10">
    <property type="entry name" value="UDP-galactose 4-epimerase, domain 1"/>
    <property type="match status" value="1"/>
</dbReference>
<dbReference type="UniPathway" id="UPA00124"/>
<evidence type="ECO:0000313" key="5">
    <source>
        <dbReference type="Proteomes" id="UP000177811"/>
    </source>
</evidence>
<dbReference type="InterPro" id="IPR005913">
    <property type="entry name" value="dTDP_dehydrorham_reduct"/>
</dbReference>
<dbReference type="CDD" id="cd05254">
    <property type="entry name" value="dTDP_HR_like_SDR_e"/>
    <property type="match status" value="1"/>
</dbReference>
<dbReference type="SUPFAM" id="SSF51735">
    <property type="entry name" value="NAD(P)-binding Rossmann-fold domains"/>
    <property type="match status" value="1"/>
</dbReference>
<dbReference type="Pfam" id="PF04321">
    <property type="entry name" value="RmlD_sub_bind"/>
    <property type="match status" value="1"/>
</dbReference>
<gene>
    <name evidence="4" type="ORF">A3C16_05925</name>
</gene>
<keyword evidence="2" id="KW-0521">NADP</keyword>
<dbReference type="Gene3D" id="3.40.50.720">
    <property type="entry name" value="NAD(P)-binding Rossmann-like Domain"/>
    <property type="match status" value="1"/>
</dbReference>
<dbReference type="InterPro" id="IPR029903">
    <property type="entry name" value="RmlD-like-bd"/>
</dbReference>
<dbReference type="PANTHER" id="PTHR10491:SF4">
    <property type="entry name" value="METHIONINE ADENOSYLTRANSFERASE 2 SUBUNIT BETA"/>
    <property type="match status" value="1"/>
</dbReference>
<evidence type="ECO:0000256" key="1">
    <source>
        <dbReference type="ARBA" id="ARBA00010944"/>
    </source>
</evidence>
<name>A0A1G2KQX5_9BACT</name>